<accession>A0A1C0YHH8</accession>
<dbReference type="NCBIfam" id="TIGR01655">
    <property type="entry name" value="yxeA_fam"/>
    <property type="match status" value="1"/>
</dbReference>
<dbReference type="AlphaFoldDB" id="A0A1C0YHH8"/>
<dbReference type="RefSeq" id="WP_066544646.1">
    <property type="nucleotide sequence ID" value="NZ_MASJ01000010.1"/>
</dbReference>
<proteinExistence type="predicted"/>
<sequence length="119" mass="13789">MKKFIVTIIAIFAALAVAGYAILSVDWNRFNKEHYYTVVTEEVEIEETVISTGEVMTRYWYDFTSYDENGQEQVLELSAAKQLRAGAYLRIYVKDDNVVTSYDEVKFEDIPQNAQQQLQ</sequence>
<keyword evidence="2" id="KW-1185">Reference proteome</keyword>
<protein>
    <recommendedName>
        <fullName evidence="3">YxeA family protein</fullName>
    </recommendedName>
</protein>
<gene>
    <name evidence="1" type="ORF">A6M13_12975</name>
</gene>
<evidence type="ECO:0000313" key="2">
    <source>
        <dbReference type="Proteomes" id="UP000093199"/>
    </source>
</evidence>
<evidence type="ECO:0008006" key="3">
    <source>
        <dbReference type="Google" id="ProtNLM"/>
    </source>
</evidence>
<comment type="caution">
    <text evidence="1">The sequence shown here is derived from an EMBL/GenBank/DDBJ whole genome shotgun (WGS) entry which is preliminary data.</text>
</comment>
<name>A0A1C0YHH8_9BACL</name>
<dbReference type="SUPFAM" id="SSF159121">
    <property type="entry name" value="BC4932-like"/>
    <property type="match status" value="1"/>
</dbReference>
<dbReference type="PANTHER" id="PTHR36433">
    <property type="entry name" value="HYPOTHETICAL CYTOSOLIC PROTEIN"/>
    <property type="match status" value="1"/>
</dbReference>
<dbReference type="EMBL" id="MASJ01000010">
    <property type="protein sequence ID" value="OCS86620.1"/>
    <property type="molecule type" value="Genomic_DNA"/>
</dbReference>
<evidence type="ECO:0000313" key="1">
    <source>
        <dbReference type="EMBL" id="OCS86620.1"/>
    </source>
</evidence>
<reference evidence="1 2" key="1">
    <citation type="submission" date="2016-07" db="EMBL/GenBank/DDBJ databases">
        <title>Caryophanon tenue genome sequencing.</title>
        <authorList>
            <person name="Verma A."/>
            <person name="Pal Y."/>
            <person name="Krishnamurthi S."/>
        </authorList>
    </citation>
    <scope>NUCLEOTIDE SEQUENCE [LARGE SCALE GENOMIC DNA]</scope>
    <source>
        <strain evidence="1 2">DSM 14152</strain>
    </source>
</reference>
<dbReference type="PANTHER" id="PTHR36433:SF2">
    <property type="entry name" value="YXEA FAMILY PROTEIN"/>
    <property type="match status" value="1"/>
</dbReference>
<dbReference type="Proteomes" id="UP000093199">
    <property type="component" value="Unassembled WGS sequence"/>
</dbReference>
<dbReference type="OrthoDB" id="8719215at2"/>
<dbReference type="InterPro" id="IPR036166">
    <property type="entry name" value="YxeA-like_sf"/>
</dbReference>
<organism evidence="1 2">
    <name type="scientific">Caryophanon tenue</name>
    <dbReference type="NCBI Taxonomy" id="33978"/>
    <lineage>
        <taxon>Bacteria</taxon>
        <taxon>Bacillati</taxon>
        <taxon>Bacillota</taxon>
        <taxon>Bacilli</taxon>
        <taxon>Bacillales</taxon>
        <taxon>Caryophanaceae</taxon>
        <taxon>Caryophanon</taxon>
    </lineage>
</organism>
<dbReference type="Pfam" id="PF06486">
    <property type="entry name" value="DUF1093"/>
    <property type="match status" value="1"/>
</dbReference>
<dbReference type="Gene3D" id="2.40.50.480">
    <property type="match status" value="1"/>
</dbReference>
<dbReference type="STRING" id="33978.A6M13_12975"/>
<dbReference type="InterPro" id="IPR006542">
    <property type="entry name" value="DUF1093"/>
</dbReference>